<reference evidence="2" key="1">
    <citation type="submission" date="2020-06" db="EMBL/GenBank/DDBJ databases">
        <authorList>
            <consortium name="Plant Systems Biology data submission"/>
        </authorList>
    </citation>
    <scope>NUCLEOTIDE SEQUENCE</scope>
    <source>
        <strain evidence="2">D6</strain>
    </source>
</reference>
<evidence type="ECO:0000313" key="2">
    <source>
        <dbReference type="EMBL" id="CAB9530351.1"/>
    </source>
</evidence>
<comment type="caution">
    <text evidence="2">The sequence shown here is derived from an EMBL/GenBank/DDBJ whole genome shotgun (WGS) entry which is preliminary data.</text>
</comment>
<dbReference type="OrthoDB" id="16911at2759"/>
<accession>A0A9N8HYD4</accession>
<sequence length="160" mass="17720">MANRMEAPRAQLVSTPSMASRPSSRGVGIVALSPKPMVVAPVTPTSTPPIRVSTTRRGDGISPSPLTSEDQKRYYESSTWRMFDRIQASRPAKQQPMIPPANSLTSILSVRSAMATLPRYPPKHLSRGYHQESFAERYHQETPAVVQSDADDELIFDLEL</sequence>
<keyword evidence="3" id="KW-1185">Reference proteome</keyword>
<feature type="region of interest" description="Disordered" evidence="1">
    <location>
        <begin position="1"/>
        <end position="73"/>
    </location>
</feature>
<proteinExistence type="predicted"/>
<organism evidence="2 3">
    <name type="scientific">Seminavis robusta</name>
    <dbReference type="NCBI Taxonomy" id="568900"/>
    <lineage>
        <taxon>Eukaryota</taxon>
        <taxon>Sar</taxon>
        <taxon>Stramenopiles</taxon>
        <taxon>Ochrophyta</taxon>
        <taxon>Bacillariophyta</taxon>
        <taxon>Bacillariophyceae</taxon>
        <taxon>Bacillariophycidae</taxon>
        <taxon>Naviculales</taxon>
        <taxon>Naviculaceae</taxon>
        <taxon>Seminavis</taxon>
    </lineage>
</organism>
<name>A0A9N8HYD4_9STRA</name>
<feature type="compositionally biased region" description="Low complexity" evidence="1">
    <location>
        <begin position="36"/>
        <end position="49"/>
    </location>
</feature>
<dbReference type="EMBL" id="CAICTM010002845">
    <property type="protein sequence ID" value="CAB9530351.1"/>
    <property type="molecule type" value="Genomic_DNA"/>
</dbReference>
<evidence type="ECO:0000256" key="1">
    <source>
        <dbReference type="SAM" id="MobiDB-lite"/>
    </source>
</evidence>
<dbReference type="Proteomes" id="UP001153069">
    <property type="component" value="Unassembled WGS sequence"/>
</dbReference>
<gene>
    <name evidence="2" type="ORF">SEMRO_2847_G338430.1</name>
</gene>
<protein>
    <submittedName>
        <fullName evidence="2">Uncharacterized protein</fullName>
    </submittedName>
</protein>
<dbReference type="AlphaFoldDB" id="A0A9N8HYD4"/>
<evidence type="ECO:0000313" key="3">
    <source>
        <dbReference type="Proteomes" id="UP001153069"/>
    </source>
</evidence>
<feature type="compositionally biased region" description="Polar residues" evidence="1">
    <location>
        <begin position="12"/>
        <end position="23"/>
    </location>
</feature>